<evidence type="ECO:0000313" key="3">
    <source>
        <dbReference type="EMBL" id="HIW90564.1"/>
    </source>
</evidence>
<organism evidence="3 4">
    <name type="scientific">Candidatus Corynebacterium avicola</name>
    <dbReference type="NCBI Taxonomy" id="2838527"/>
    <lineage>
        <taxon>Bacteria</taxon>
        <taxon>Bacillati</taxon>
        <taxon>Actinomycetota</taxon>
        <taxon>Actinomycetes</taxon>
        <taxon>Mycobacteriales</taxon>
        <taxon>Corynebacteriaceae</taxon>
        <taxon>Corynebacterium</taxon>
    </lineage>
</organism>
<evidence type="ECO:0000259" key="2">
    <source>
        <dbReference type="Pfam" id="PF08245"/>
    </source>
</evidence>
<dbReference type="EMBL" id="DXGC01000023">
    <property type="protein sequence ID" value="HIW90564.1"/>
    <property type="molecule type" value="Genomic_DNA"/>
</dbReference>
<dbReference type="InterPro" id="IPR036565">
    <property type="entry name" value="Mur-like_cat_sf"/>
</dbReference>
<dbReference type="GO" id="GO:0045227">
    <property type="term" value="P:capsule polysaccharide biosynthetic process"/>
    <property type="evidence" value="ECO:0007669"/>
    <property type="project" value="InterPro"/>
</dbReference>
<dbReference type="AlphaFoldDB" id="A0A9D1RMY5"/>
<evidence type="ECO:0000313" key="4">
    <source>
        <dbReference type="Proteomes" id="UP000824190"/>
    </source>
</evidence>
<dbReference type="NCBIfam" id="TIGR04012">
    <property type="entry name" value="poly_gGlu_PgsB"/>
    <property type="match status" value="1"/>
</dbReference>
<dbReference type="GO" id="GO:0016881">
    <property type="term" value="F:acid-amino acid ligase activity"/>
    <property type="evidence" value="ECO:0007669"/>
    <property type="project" value="InterPro"/>
</dbReference>
<dbReference type="Pfam" id="PF08245">
    <property type="entry name" value="Mur_ligase_M"/>
    <property type="match status" value="1"/>
</dbReference>
<dbReference type="Proteomes" id="UP000824190">
    <property type="component" value="Unassembled WGS sequence"/>
</dbReference>
<dbReference type="SUPFAM" id="SSF53623">
    <property type="entry name" value="MurD-like peptide ligases, catalytic domain"/>
    <property type="match status" value="1"/>
</dbReference>
<protein>
    <submittedName>
        <fullName evidence="3">Poly-gamma-glutamate synthase PgsB</fullName>
    </submittedName>
</protein>
<sequence>MLSFLALSATTAAVGMTAFHRKEVHHRRRMDALDINVHINGIRGKSTVTRMIGGVLREAGRTTISKTTGTFACVIDPKAGEHPIKRTGPANINEQYRFLAEWLDGADDPVEALVVECMAVKPKYQSICQDVILRSPISVITNVRLDHQEDMGDTLEEIAASLCNTVPDHGVVVTGERDPKLVEIIREKCEERGSRLVVAEESELSRSLCSKFDYRQFEENVAVALSVAEVLGIEPEVAARGMVRAEPDPGTTKIAHVRDVDHGAFYWVPMFAVNDWESTTHVFNSVADEDLPDDCRKVVALNNRSDRTDRAAMFVDLVAEELTESIDKVVLYGEIQEVVQQKLVAAGVDEDLIATTHDLDDEQGASGRELVQRAREGFDNEDVAIFGMVNIHTDHVIAMERYVDALAEESIEAPVAQGSEQYAEAAVASNGAHAADAAEYAEQADRRESGDRVKVGAA</sequence>
<feature type="compositionally biased region" description="Basic and acidic residues" evidence="1">
    <location>
        <begin position="443"/>
        <end position="458"/>
    </location>
</feature>
<proteinExistence type="predicted"/>
<gene>
    <name evidence="3" type="primary">pgsB</name>
    <name evidence="3" type="ORF">H9870_02735</name>
</gene>
<dbReference type="Gene3D" id="3.40.1190.10">
    <property type="entry name" value="Mur-like, catalytic domain"/>
    <property type="match status" value="1"/>
</dbReference>
<accession>A0A9D1RMY5</accession>
<dbReference type="PANTHER" id="PTHR43445:SF1">
    <property type="entry name" value="PGA SYNTHASE CAPB"/>
    <property type="match status" value="1"/>
</dbReference>
<feature type="domain" description="Mur ligase central" evidence="2">
    <location>
        <begin position="41"/>
        <end position="216"/>
    </location>
</feature>
<dbReference type="InterPro" id="IPR050061">
    <property type="entry name" value="MurCDEF_pg_biosynth"/>
</dbReference>
<dbReference type="PRINTS" id="PR01758">
    <property type="entry name" value="CAPSULEPROTB"/>
</dbReference>
<dbReference type="PANTHER" id="PTHR43445">
    <property type="entry name" value="UDP-N-ACETYLMURAMATE--L-ALANINE LIGASE-RELATED"/>
    <property type="match status" value="1"/>
</dbReference>
<name>A0A9D1RMY5_9CORY</name>
<reference evidence="3" key="1">
    <citation type="journal article" date="2021" name="PeerJ">
        <title>Extensive microbial diversity within the chicken gut microbiome revealed by metagenomics and culture.</title>
        <authorList>
            <person name="Gilroy R."/>
            <person name="Ravi A."/>
            <person name="Getino M."/>
            <person name="Pursley I."/>
            <person name="Horton D.L."/>
            <person name="Alikhan N.F."/>
            <person name="Baker D."/>
            <person name="Gharbi K."/>
            <person name="Hall N."/>
            <person name="Watson M."/>
            <person name="Adriaenssens E.M."/>
            <person name="Foster-Nyarko E."/>
            <person name="Jarju S."/>
            <person name="Secka A."/>
            <person name="Antonio M."/>
            <person name="Oren A."/>
            <person name="Chaudhuri R.R."/>
            <person name="La Ragione R."/>
            <person name="Hildebrand F."/>
            <person name="Pallen M.J."/>
        </authorList>
    </citation>
    <scope>NUCLEOTIDE SEQUENCE</scope>
    <source>
        <strain evidence="3">CHK32-1732</strain>
    </source>
</reference>
<dbReference type="InterPro" id="IPR008337">
    <property type="entry name" value="Capsule_biosynth_CapB"/>
</dbReference>
<comment type="caution">
    <text evidence="3">The sequence shown here is derived from an EMBL/GenBank/DDBJ whole genome shotgun (WGS) entry which is preliminary data.</text>
</comment>
<dbReference type="GO" id="GO:0016020">
    <property type="term" value="C:membrane"/>
    <property type="evidence" value="ECO:0007669"/>
    <property type="project" value="InterPro"/>
</dbReference>
<dbReference type="InterPro" id="IPR013221">
    <property type="entry name" value="Mur_ligase_cen"/>
</dbReference>
<reference evidence="3" key="2">
    <citation type="submission" date="2021-04" db="EMBL/GenBank/DDBJ databases">
        <authorList>
            <person name="Gilroy R."/>
        </authorList>
    </citation>
    <scope>NUCLEOTIDE SEQUENCE</scope>
    <source>
        <strain evidence="3">CHK32-1732</strain>
    </source>
</reference>
<feature type="region of interest" description="Disordered" evidence="1">
    <location>
        <begin position="437"/>
        <end position="458"/>
    </location>
</feature>
<dbReference type="GO" id="GO:0005524">
    <property type="term" value="F:ATP binding"/>
    <property type="evidence" value="ECO:0007669"/>
    <property type="project" value="InterPro"/>
</dbReference>
<evidence type="ECO:0000256" key="1">
    <source>
        <dbReference type="SAM" id="MobiDB-lite"/>
    </source>
</evidence>